<accession>A0AAD4QM12</accession>
<reference evidence="1" key="1">
    <citation type="journal article" date="2022" name="New Phytol.">
        <title>Evolutionary transition to the ectomycorrhizal habit in the genomes of a hyperdiverse lineage of mushroom-forming fungi.</title>
        <authorList>
            <person name="Looney B."/>
            <person name="Miyauchi S."/>
            <person name="Morin E."/>
            <person name="Drula E."/>
            <person name="Courty P.E."/>
            <person name="Kohler A."/>
            <person name="Kuo A."/>
            <person name="LaButti K."/>
            <person name="Pangilinan J."/>
            <person name="Lipzen A."/>
            <person name="Riley R."/>
            <person name="Andreopoulos W."/>
            <person name="He G."/>
            <person name="Johnson J."/>
            <person name="Nolan M."/>
            <person name="Tritt A."/>
            <person name="Barry K.W."/>
            <person name="Grigoriev I.V."/>
            <person name="Nagy L.G."/>
            <person name="Hibbett D."/>
            <person name="Henrissat B."/>
            <person name="Matheny P.B."/>
            <person name="Labbe J."/>
            <person name="Martin F.M."/>
        </authorList>
    </citation>
    <scope>NUCLEOTIDE SEQUENCE</scope>
    <source>
        <strain evidence="1">BPL690</strain>
    </source>
</reference>
<gene>
    <name evidence="1" type="ORF">B0F90DRAFT_1736884</name>
</gene>
<dbReference type="EMBL" id="WTXG01000033">
    <property type="protein sequence ID" value="KAI0297834.1"/>
    <property type="molecule type" value="Genomic_DNA"/>
</dbReference>
<evidence type="ECO:0000313" key="1">
    <source>
        <dbReference type="EMBL" id="KAI0297834.1"/>
    </source>
</evidence>
<comment type="caution">
    <text evidence="1">The sequence shown here is derived from an EMBL/GenBank/DDBJ whole genome shotgun (WGS) entry which is preliminary data.</text>
</comment>
<keyword evidence="2" id="KW-1185">Reference proteome</keyword>
<proteinExistence type="predicted"/>
<dbReference type="Proteomes" id="UP001203297">
    <property type="component" value="Unassembled WGS sequence"/>
</dbReference>
<organism evidence="1 2">
    <name type="scientific">Multifurca ochricompacta</name>
    <dbReference type="NCBI Taxonomy" id="376703"/>
    <lineage>
        <taxon>Eukaryota</taxon>
        <taxon>Fungi</taxon>
        <taxon>Dikarya</taxon>
        <taxon>Basidiomycota</taxon>
        <taxon>Agaricomycotina</taxon>
        <taxon>Agaricomycetes</taxon>
        <taxon>Russulales</taxon>
        <taxon>Russulaceae</taxon>
        <taxon>Multifurca</taxon>
    </lineage>
</organism>
<name>A0AAD4QM12_9AGAM</name>
<evidence type="ECO:0000313" key="2">
    <source>
        <dbReference type="Proteomes" id="UP001203297"/>
    </source>
</evidence>
<protein>
    <submittedName>
        <fullName evidence="1">Uncharacterized protein</fullName>
    </submittedName>
</protein>
<sequence length="390" mass="43428">MGQTVSAKRRRRRSQQPFQLTINRIVTFEPPQEVPNPGLATSIESPPSYNTTSTFKAVSDSPFSAISSPFSAISSPYSFYTAIPRLTHQQAALRSAQHRKNVLYPRRARGPLSLPPDSKYNQIHGIPVEMLLSRVHFLCSSQIPHGEDRLIPAGMVLLQASRIEIESNLRDIYDGPSVLEIMGDENLLCCQLFLCVYREIIVRNALGVGEFTGPCSLMKKTFEDILFQRGVFSPRNNPDMEGSLSSRAAELQRLGQLTCMLQMLIFVLDTFESVLNGITFPFPGKTPGASEESSLRDYYQSVLLQFAAPTGLTVEEYRKRLGQELAQAHDQLNGFLRQGPSAPTRAILSPFRSETPPPVLHPYMGVPHEISTIEEGSEDDALSQMNIPFI</sequence>
<dbReference type="AlphaFoldDB" id="A0AAD4QM12"/>